<dbReference type="Gene3D" id="3.30.70.1070">
    <property type="entry name" value="Sporulation related repeat"/>
    <property type="match status" value="1"/>
</dbReference>
<dbReference type="PROSITE" id="PS51724">
    <property type="entry name" value="SPOR"/>
    <property type="match status" value="1"/>
</dbReference>
<evidence type="ECO:0000313" key="5">
    <source>
        <dbReference type="Proteomes" id="UP001589865"/>
    </source>
</evidence>
<feature type="domain" description="SPOR" evidence="3">
    <location>
        <begin position="194"/>
        <end position="280"/>
    </location>
</feature>
<feature type="compositionally biased region" description="Low complexity" evidence="1">
    <location>
        <begin position="121"/>
        <end position="134"/>
    </location>
</feature>
<feature type="transmembrane region" description="Helical" evidence="2">
    <location>
        <begin position="20"/>
        <end position="43"/>
    </location>
</feature>
<sequence length="280" mass="29054">MSELSAPSYRVQRPSSGGGFPWRMTVVAAAILGAMGVGALAVWGLTRAVSSGVPTVEADTRPLRVKPEDPGGLRVANQGERIFETQNQPQRRGTTPAAPAQPQVAPEFERPDLNGLRQATVAARQAAQAQAQMQPQPPQSPPAQPSPEAPAAAPQPGTAPAAPREAAPAVSAPPPAEAPRPTAAAARPPEPASRAAEGSAVVQLGALGSEEAARAEWARLKGRLGDLLADRRPQVIRFEREGQPTMWRLRTGGFRDHDAARAFCEAAKTKGAPACAAIGG</sequence>
<dbReference type="Proteomes" id="UP001589865">
    <property type="component" value="Unassembled WGS sequence"/>
</dbReference>
<reference evidence="4 5" key="1">
    <citation type="submission" date="2024-09" db="EMBL/GenBank/DDBJ databases">
        <authorList>
            <person name="Sun Q."/>
            <person name="Mori K."/>
        </authorList>
    </citation>
    <scope>NUCLEOTIDE SEQUENCE [LARGE SCALE GENOMIC DNA]</scope>
    <source>
        <strain evidence="4 5">TBRC 5777</strain>
    </source>
</reference>
<name>A0ABV6JXX5_9PROT</name>
<feature type="compositionally biased region" description="Pro residues" evidence="1">
    <location>
        <begin position="135"/>
        <end position="148"/>
    </location>
</feature>
<feature type="region of interest" description="Disordered" evidence="1">
    <location>
        <begin position="85"/>
        <end position="104"/>
    </location>
</feature>
<protein>
    <submittedName>
        <fullName evidence="4">SPOR domain-containing protein</fullName>
    </submittedName>
</protein>
<evidence type="ECO:0000313" key="4">
    <source>
        <dbReference type="EMBL" id="MFC0410580.1"/>
    </source>
</evidence>
<evidence type="ECO:0000256" key="2">
    <source>
        <dbReference type="SAM" id="Phobius"/>
    </source>
</evidence>
<gene>
    <name evidence="4" type="ORF">ACFFGY_20210</name>
</gene>
<accession>A0ABV6JXX5</accession>
<dbReference type="InterPro" id="IPR036680">
    <property type="entry name" value="SPOR-like_sf"/>
</dbReference>
<dbReference type="SUPFAM" id="SSF110997">
    <property type="entry name" value="Sporulation related repeat"/>
    <property type="match status" value="1"/>
</dbReference>
<keyword evidence="5" id="KW-1185">Reference proteome</keyword>
<keyword evidence="2" id="KW-0812">Transmembrane</keyword>
<evidence type="ECO:0000259" key="3">
    <source>
        <dbReference type="PROSITE" id="PS51724"/>
    </source>
</evidence>
<dbReference type="EMBL" id="JBHLUN010000015">
    <property type="protein sequence ID" value="MFC0410580.1"/>
    <property type="molecule type" value="Genomic_DNA"/>
</dbReference>
<dbReference type="RefSeq" id="WP_377046324.1">
    <property type="nucleotide sequence ID" value="NZ_JBHLUN010000015.1"/>
</dbReference>
<feature type="compositionally biased region" description="Low complexity" evidence="1">
    <location>
        <begin position="149"/>
        <end position="170"/>
    </location>
</feature>
<comment type="caution">
    <text evidence="4">The sequence shown here is derived from an EMBL/GenBank/DDBJ whole genome shotgun (WGS) entry which is preliminary data.</text>
</comment>
<proteinExistence type="predicted"/>
<organism evidence="4 5">
    <name type="scientific">Roseomonas elaeocarpi</name>
    <dbReference type="NCBI Taxonomy" id="907779"/>
    <lineage>
        <taxon>Bacteria</taxon>
        <taxon>Pseudomonadati</taxon>
        <taxon>Pseudomonadota</taxon>
        <taxon>Alphaproteobacteria</taxon>
        <taxon>Acetobacterales</taxon>
        <taxon>Roseomonadaceae</taxon>
        <taxon>Roseomonas</taxon>
    </lineage>
</organism>
<dbReference type="Pfam" id="PF05036">
    <property type="entry name" value="SPOR"/>
    <property type="match status" value="1"/>
</dbReference>
<dbReference type="InterPro" id="IPR007730">
    <property type="entry name" value="SPOR-like_dom"/>
</dbReference>
<feature type="compositionally biased region" description="Low complexity" evidence="1">
    <location>
        <begin position="179"/>
        <end position="197"/>
    </location>
</feature>
<feature type="region of interest" description="Disordered" evidence="1">
    <location>
        <begin position="121"/>
        <end position="197"/>
    </location>
</feature>
<keyword evidence="2" id="KW-0472">Membrane</keyword>
<evidence type="ECO:0000256" key="1">
    <source>
        <dbReference type="SAM" id="MobiDB-lite"/>
    </source>
</evidence>
<keyword evidence="2" id="KW-1133">Transmembrane helix</keyword>